<sequence length="90" mass="10075">MKQVEFKGNHNMLVVGLSLGVCMIPATYPNFYATFPVLVQNIFGSGILSGSITAITLNIFFNFKKLRVDMRIKSTKQLVKQAVEPVRIIK</sequence>
<dbReference type="RefSeq" id="WP_225418782.1">
    <property type="nucleotide sequence ID" value="NZ_JBHSSL010000020.1"/>
</dbReference>
<proteinExistence type="predicted"/>
<keyword evidence="1" id="KW-1133">Transmembrane helix</keyword>
<protein>
    <submittedName>
        <fullName evidence="2">Uncharacterized protein</fullName>
    </submittedName>
</protein>
<feature type="transmembrane region" description="Helical" evidence="1">
    <location>
        <begin position="12"/>
        <end position="31"/>
    </location>
</feature>
<evidence type="ECO:0000313" key="3">
    <source>
        <dbReference type="Proteomes" id="UP001596289"/>
    </source>
</evidence>
<reference evidence="3" key="1">
    <citation type="journal article" date="2019" name="Int. J. Syst. Evol. Microbiol.">
        <title>The Global Catalogue of Microorganisms (GCM) 10K type strain sequencing project: providing services to taxonomists for standard genome sequencing and annotation.</title>
        <authorList>
            <consortium name="The Broad Institute Genomics Platform"/>
            <consortium name="The Broad Institute Genome Sequencing Center for Infectious Disease"/>
            <person name="Wu L."/>
            <person name="Ma J."/>
        </authorList>
    </citation>
    <scope>NUCLEOTIDE SEQUENCE [LARGE SCALE GENOMIC DNA]</scope>
    <source>
        <strain evidence="3">CCM 8904</strain>
    </source>
</reference>
<name>A0ABW1R9M5_9LACO</name>
<evidence type="ECO:0000256" key="1">
    <source>
        <dbReference type="SAM" id="Phobius"/>
    </source>
</evidence>
<dbReference type="EMBL" id="JBHSSL010000020">
    <property type="protein sequence ID" value="MFC6169628.1"/>
    <property type="molecule type" value="Genomic_DNA"/>
</dbReference>
<keyword evidence="1" id="KW-0472">Membrane</keyword>
<dbReference type="Proteomes" id="UP001596289">
    <property type="component" value="Unassembled WGS sequence"/>
</dbReference>
<feature type="transmembrane region" description="Helical" evidence="1">
    <location>
        <begin position="43"/>
        <end position="63"/>
    </location>
</feature>
<gene>
    <name evidence="2" type="ORF">ACFQGP_03420</name>
</gene>
<accession>A0ABW1R9M5</accession>
<organism evidence="2 3">
    <name type="scientific">Loigolactobacillus jiayinensis</name>
    <dbReference type="NCBI Taxonomy" id="2486016"/>
    <lineage>
        <taxon>Bacteria</taxon>
        <taxon>Bacillati</taxon>
        <taxon>Bacillota</taxon>
        <taxon>Bacilli</taxon>
        <taxon>Lactobacillales</taxon>
        <taxon>Lactobacillaceae</taxon>
        <taxon>Loigolactobacillus</taxon>
    </lineage>
</organism>
<keyword evidence="3" id="KW-1185">Reference proteome</keyword>
<evidence type="ECO:0000313" key="2">
    <source>
        <dbReference type="EMBL" id="MFC6169628.1"/>
    </source>
</evidence>
<comment type="caution">
    <text evidence="2">The sequence shown here is derived from an EMBL/GenBank/DDBJ whole genome shotgun (WGS) entry which is preliminary data.</text>
</comment>
<keyword evidence="1" id="KW-0812">Transmembrane</keyword>